<proteinExistence type="predicted"/>
<gene>
    <name evidence="1" type="ORF">CUJ84_Chr000485</name>
</gene>
<evidence type="ECO:0000313" key="2">
    <source>
        <dbReference type="Proteomes" id="UP000238523"/>
    </source>
</evidence>
<reference evidence="1 2" key="1">
    <citation type="submission" date="2017-11" db="EMBL/GenBank/DDBJ databases">
        <title>Complete genome of Rhizobium leguminosarum Norway, an ineffective micro-symbiont.</title>
        <authorList>
            <person name="Hoffrichter A."/>
            <person name="Liang J."/>
            <person name="Brachmann A."/>
            <person name="Marin M."/>
        </authorList>
    </citation>
    <scope>NUCLEOTIDE SEQUENCE [LARGE SCALE GENOMIC DNA]</scope>
    <source>
        <strain evidence="1 2">Norway</strain>
    </source>
</reference>
<sequence length="45" mass="4783">MPTNLYGRGDNFDLAPSHVMPVLIHKVHHAKTVGDAAATNGQAET</sequence>
<organism evidence="1 2">
    <name type="scientific">Rhizobium leguminosarum</name>
    <dbReference type="NCBI Taxonomy" id="384"/>
    <lineage>
        <taxon>Bacteria</taxon>
        <taxon>Pseudomonadati</taxon>
        <taxon>Pseudomonadota</taxon>
        <taxon>Alphaproteobacteria</taxon>
        <taxon>Hyphomicrobiales</taxon>
        <taxon>Rhizobiaceae</taxon>
        <taxon>Rhizobium/Agrobacterium group</taxon>
        <taxon>Rhizobium</taxon>
    </lineage>
</organism>
<dbReference type="AlphaFoldDB" id="A0A2K9YY36"/>
<dbReference type="EMBL" id="CP025012">
    <property type="protein sequence ID" value="AUW40898.1"/>
    <property type="molecule type" value="Genomic_DNA"/>
</dbReference>
<dbReference type="Gene3D" id="3.90.25.10">
    <property type="entry name" value="UDP-galactose 4-epimerase, domain 1"/>
    <property type="match status" value="1"/>
</dbReference>
<dbReference type="PANTHER" id="PTHR43238">
    <property type="entry name" value="GDP-L-FUCOSE SYNTHASE"/>
    <property type="match status" value="1"/>
</dbReference>
<name>A0A2K9YY36_RHILE</name>
<dbReference type="GO" id="GO:0050577">
    <property type="term" value="F:GDP-L-fucose synthase activity"/>
    <property type="evidence" value="ECO:0007669"/>
    <property type="project" value="TreeGrafter"/>
</dbReference>
<dbReference type="PANTHER" id="PTHR43238:SF1">
    <property type="entry name" value="GDP-L-FUCOSE SYNTHASE"/>
    <property type="match status" value="1"/>
</dbReference>
<protein>
    <submittedName>
        <fullName evidence="1">Uncharacterized protein</fullName>
    </submittedName>
</protein>
<dbReference type="Proteomes" id="UP000238523">
    <property type="component" value="Chromosome"/>
</dbReference>
<evidence type="ECO:0000313" key="1">
    <source>
        <dbReference type="EMBL" id="AUW40898.1"/>
    </source>
</evidence>
<accession>A0A2K9YY36</accession>